<keyword evidence="5 9" id="KW-0125">Carotenoid biosynthesis</keyword>
<evidence type="ECO:0000256" key="3">
    <source>
        <dbReference type="ARBA" id="ARBA00006046"/>
    </source>
</evidence>
<comment type="similarity">
    <text evidence="3 9">Belongs to the carotenoid/retinoid oxidoreductase family.</text>
</comment>
<dbReference type="RefSeq" id="WP_094473059.1">
    <property type="nucleotide sequence ID" value="NZ_NOXT01000090.1"/>
</dbReference>
<dbReference type="Gene3D" id="3.50.50.60">
    <property type="entry name" value="FAD/NAD(P)-binding domain"/>
    <property type="match status" value="3"/>
</dbReference>
<evidence type="ECO:0000256" key="9">
    <source>
        <dbReference type="RuleBase" id="RU362075"/>
    </source>
</evidence>
<dbReference type="Proteomes" id="UP000216991">
    <property type="component" value="Unassembled WGS sequence"/>
</dbReference>
<keyword evidence="7 9" id="KW-0560">Oxidoreductase</keyword>
<comment type="cofactor">
    <cofactor evidence="1">
        <name>FAD</name>
        <dbReference type="ChEBI" id="CHEBI:57692"/>
    </cofactor>
</comment>
<evidence type="ECO:0000313" key="11">
    <source>
        <dbReference type="EMBL" id="OYQ31178.1"/>
    </source>
</evidence>
<keyword evidence="6" id="KW-0274">FAD</keyword>
<name>A0A255YPP5_9SPHN</name>
<dbReference type="EMBL" id="NOXT01000090">
    <property type="protein sequence ID" value="OYQ31178.1"/>
    <property type="molecule type" value="Genomic_DNA"/>
</dbReference>
<proteinExistence type="inferred from homology"/>
<dbReference type="GO" id="GO:0016117">
    <property type="term" value="P:carotenoid biosynthetic process"/>
    <property type="evidence" value="ECO:0007669"/>
    <property type="project" value="UniProtKB-KW"/>
</dbReference>
<keyword evidence="4" id="KW-0285">Flavoprotein</keyword>
<sequence>MTTAAVIGSGFGGLALAIRLQSAGIQTTLIEARDKPGGRAYVFEDDGFKFDAGPTVITDPTCLEELFELSGRKLSDYVELINVTPFYRLLWEDGSVFDYSNDEEALFKQIEAFNPKDVAGYRKFLEFSDNVFREGYQKLGHEAFLDFKSMLKAAPQLMRYEAFRSVYAMVARHIEDDRLRQAFSFHTLLVGGNPFKTSSVYALIHALEKKWGVWFPRGGTHALVRGMVKLFEDLGGTTRIGSKVEAIMADSGRVTGVRCADGWSGRFDAVVSNGDVVNTYKDLLGAHPRGAEMAGKMMRRSFSPSLFVTYFGLKGERPDVKHHTILFGHRYKGLLDEIYKGGDKLAEDFSLYLHHPTATDPAMAPPGHSAFYVLSPVPHLGKLDIDWEKEAPRYADSILDSLERRCIPNLRRDLVTMRTWTPKDFQTTLFAHQGSAFSLEPVLWQSAYFRTHNRDDVLTNLYFVGAGTHPGAGIPGVVGSAKATGKLMIEDLLAKKAA</sequence>
<dbReference type="PROSITE" id="PS00982">
    <property type="entry name" value="PHYTOENE_DH"/>
    <property type="match status" value="1"/>
</dbReference>
<dbReference type="SUPFAM" id="SSF51905">
    <property type="entry name" value="FAD/NAD(P)-binding domain"/>
    <property type="match status" value="1"/>
</dbReference>
<comment type="caution">
    <text evidence="11">The sequence shown here is derived from an EMBL/GenBank/DDBJ whole genome shotgun (WGS) entry which is preliminary data.</text>
</comment>
<dbReference type="Pfam" id="PF01593">
    <property type="entry name" value="Amino_oxidase"/>
    <property type="match status" value="1"/>
</dbReference>
<accession>A0A255YPP5</accession>
<comment type="pathway">
    <text evidence="2 9">Carotenoid biosynthesis.</text>
</comment>
<evidence type="ECO:0000313" key="12">
    <source>
        <dbReference type="Proteomes" id="UP000216991"/>
    </source>
</evidence>
<keyword evidence="12" id="KW-1185">Reference proteome</keyword>
<dbReference type="InterPro" id="IPR008150">
    <property type="entry name" value="Phytoene_DH_bac_CS"/>
</dbReference>
<dbReference type="GO" id="GO:0016627">
    <property type="term" value="F:oxidoreductase activity, acting on the CH-CH group of donors"/>
    <property type="evidence" value="ECO:0007669"/>
    <property type="project" value="UniProtKB-ARBA"/>
</dbReference>
<dbReference type="NCBIfam" id="TIGR02734">
    <property type="entry name" value="crtI_fam"/>
    <property type="match status" value="1"/>
</dbReference>
<evidence type="ECO:0000256" key="4">
    <source>
        <dbReference type="ARBA" id="ARBA00022630"/>
    </source>
</evidence>
<dbReference type="PANTHER" id="PTHR43734">
    <property type="entry name" value="PHYTOENE DESATURASE"/>
    <property type="match status" value="1"/>
</dbReference>
<dbReference type="InterPro" id="IPR002937">
    <property type="entry name" value="Amino_oxidase"/>
</dbReference>
<protein>
    <recommendedName>
        <fullName evidence="8">Phytoene dehydrogenase</fullName>
    </recommendedName>
</protein>
<feature type="domain" description="Amine oxidase" evidence="10">
    <location>
        <begin position="12"/>
        <end position="483"/>
    </location>
</feature>
<organism evidence="11 12">
    <name type="scientific">Sandarakinorhabdus cyanobacteriorum</name>
    <dbReference type="NCBI Taxonomy" id="1981098"/>
    <lineage>
        <taxon>Bacteria</taxon>
        <taxon>Pseudomonadati</taxon>
        <taxon>Pseudomonadota</taxon>
        <taxon>Alphaproteobacteria</taxon>
        <taxon>Sphingomonadales</taxon>
        <taxon>Sphingosinicellaceae</taxon>
        <taxon>Sandarakinorhabdus</taxon>
    </lineage>
</organism>
<dbReference type="PANTHER" id="PTHR43734:SF3">
    <property type="entry name" value="B-CAROTENE KETOLASE"/>
    <property type="match status" value="1"/>
</dbReference>
<evidence type="ECO:0000256" key="7">
    <source>
        <dbReference type="ARBA" id="ARBA00023002"/>
    </source>
</evidence>
<evidence type="ECO:0000256" key="8">
    <source>
        <dbReference type="ARBA" id="ARBA00031986"/>
    </source>
</evidence>
<dbReference type="AlphaFoldDB" id="A0A255YPP5"/>
<evidence type="ECO:0000256" key="6">
    <source>
        <dbReference type="ARBA" id="ARBA00022827"/>
    </source>
</evidence>
<evidence type="ECO:0000256" key="5">
    <source>
        <dbReference type="ARBA" id="ARBA00022746"/>
    </source>
</evidence>
<reference evidence="11 12" key="1">
    <citation type="submission" date="2017-07" db="EMBL/GenBank/DDBJ databases">
        <title>Sandarakinorhabdus cyanobacteriorum sp. nov., a novel bacterium isolated from cyanobacterial aggregates in a eutrophic lake.</title>
        <authorList>
            <person name="Cai H."/>
        </authorList>
    </citation>
    <scope>NUCLEOTIDE SEQUENCE [LARGE SCALE GENOMIC DNA]</scope>
    <source>
        <strain evidence="11 12">TH057</strain>
    </source>
</reference>
<dbReference type="InterPro" id="IPR036188">
    <property type="entry name" value="FAD/NAD-bd_sf"/>
</dbReference>
<dbReference type="FunFam" id="3.50.50.60:FF:000378">
    <property type="entry name" value="Phytoene desaturase"/>
    <property type="match status" value="1"/>
</dbReference>
<dbReference type="OrthoDB" id="9774675at2"/>
<evidence type="ECO:0000259" key="10">
    <source>
        <dbReference type="Pfam" id="PF01593"/>
    </source>
</evidence>
<gene>
    <name evidence="11" type="ORF">CHU93_05080</name>
</gene>
<evidence type="ECO:0000256" key="2">
    <source>
        <dbReference type="ARBA" id="ARBA00004829"/>
    </source>
</evidence>
<dbReference type="InterPro" id="IPR014105">
    <property type="entry name" value="Carotenoid/retinoid_OxRdtase"/>
</dbReference>
<evidence type="ECO:0000256" key="1">
    <source>
        <dbReference type="ARBA" id="ARBA00001974"/>
    </source>
</evidence>